<evidence type="ECO:0000313" key="1">
    <source>
        <dbReference type="EMBL" id="NJC04788.1"/>
    </source>
</evidence>
<proteinExistence type="predicted"/>
<dbReference type="RefSeq" id="WP_168067562.1">
    <property type="nucleotide sequence ID" value="NZ_JAATJC010000001.1"/>
</dbReference>
<accession>A0A7X5Y4X2</accession>
<evidence type="ECO:0000313" key="2">
    <source>
        <dbReference type="Proteomes" id="UP000558192"/>
    </source>
</evidence>
<gene>
    <name evidence="1" type="ORF">GGQ97_000581</name>
</gene>
<dbReference type="Gene3D" id="3.80.10.10">
    <property type="entry name" value="Ribonuclease Inhibitor"/>
    <property type="match status" value="1"/>
</dbReference>
<dbReference type="AlphaFoldDB" id="A0A7X5Y4X2"/>
<dbReference type="SUPFAM" id="SSF52058">
    <property type="entry name" value="L domain-like"/>
    <property type="match status" value="1"/>
</dbReference>
<comment type="caution">
    <text evidence="1">The sequence shown here is derived from an EMBL/GenBank/DDBJ whole genome shotgun (WGS) entry which is preliminary data.</text>
</comment>
<reference evidence="1 2" key="1">
    <citation type="submission" date="2020-03" db="EMBL/GenBank/DDBJ databases">
        <title>Genomic Encyclopedia of Type Strains, Phase IV (KMG-IV): sequencing the most valuable type-strain genomes for metagenomic binning, comparative biology and taxonomic classification.</title>
        <authorList>
            <person name="Goeker M."/>
        </authorList>
    </citation>
    <scope>NUCLEOTIDE SEQUENCE [LARGE SCALE GENOMIC DNA]</scope>
    <source>
        <strain evidence="1 2">DSM 16846</strain>
    </source>
</reference>
<organism evidence="1 2">
    <name type="scientific">Sphingomonas kaistensis</name>
    <dbReference type="NCBI Taxonomy" id="298708"/>
    <lineage>
        <taxon>Bacteria</taxon>
        <taxon>Pseudomonadati</taxon>
        <taxon>Pseudomonadota</taxon>
        <taxon>Alphaproteobacteria</taxon>
        <taxon>Sphingomonadales</taxon>
        <taxon>Sphingomonadaceae</taxon>
        <taxon>Sphingomonas</taxon>
    </lineage>
</organism>
<sequence length="250" mass="27930">MAFKSAHDPHLASALNERFRGHAERDFTIWAEQHAYATAGDIPADATKAWIGRQKLNYRGIGARQALRHLISGNVDQAFLEEIGALANLERLELEWPMVAKDLSPLLRLEKLTFLTIDSPRHIADFDLLLRLPALRTLIITDAKKMASLDWLAEAHHLEVIGIEGSMYSPYTLPSLKPLAGLRSLQALLGVSTKLADDSLTALAACPDLVFLGIARVAPQADFERLQRLKPDLVCDWFRPEMWATLKPPR</sequence>
<name>A0A7X5Y4X2_9SPHN</name>
<dbReference type="EMBL" id="JAATJC010000001">
    <property type="protein sequence ID" value="NJC04788.1"/>
    <property type="molecule type" value="Genomic_DNA"/>
</dbReference>
<dbReference type="Proteomes" id="UP000558192">
    <property type="component" value="Unassembled WGS sequence"/>
</dbReference>
<dbReference type="InterPro" id="IPR032675">
    <property type="entry name" value="LRR_dom_sf"/>
</dbReference>
<protein>
    <recommendedName>
        <fullName evidence="3">Leucine-rich repeat domain-containing protein</fullName>
    </recommendedName>
</protein>
<keyword evidence="2" id="KW-1185">Reference proteome</keyword>
<evidence type="ECO:0008006" key="3">
    <source>
        <dbReference type="Google" id="ProtNLM"/>
    </source>
</evidence>